<dbReference type="Pfam" id="PF21694">
    <property type="entry name" value="DNA_pol3_delta_C"/>
    <property type="match status" value="1"/>
</dbReference>
<organism evidence="2 3">
    <name type="scientific">Candidatus Woesebacteria bacterium RIFCSPHIGHO2_01_FULL_44_21</name>
    <dbReference type="NCBI Taxonomy" id="1802503"/>
    <lineage>
        <taxon>Bacteria</taxon>
        <taxon>Candidatus Woeseibacteriota</taxon>
    </lineage>
</organism>
<name>A0A1F7YZJ8_9BACT</name>
<dbReference type="GO" id="GO:0006260">
    <property type="term" value="P:DNA replication"/>
    <property type="evidence" value="ECO:0007669"/>
    <property type="project" value="InterPro"/>
</dbReference>
<dbReference type="AlphaFoldDB" id="A0A1F7YZJ8"/>
<comment type="caution">
    <text evidence="2">The sequence shown here is derived from an EMBL/GenBank/DDBJ whole genome shotgun (WGS) entry which is preliminary data.</text>
</comment>
<accession>A0A1F7YZJ8</accession>
<feature type="domain" description="DNA polymerase III delta subunit-like C-terminal" evidence="1">
    <location>
        <begin position="116"/>
        <end position="220"/>
    </location>
</feature>
<dbReference type="Proteomes" id="UP000178870">
    <property type="component" value="Unassembled WGS sequence"/>
</dbReference>
<proteinExistence type="predicted"/>
<evidence type="ECO:0000259" key="1">
    <source>
        <dbReference type="Pfam" id="PF21694"/>
    </source>
</evidence>
<dbReference type="SUPFAM" id="SSF48019">
    <property type="entry name" value="post-AAA+ oligomerization domain-like"/>
    <property type="match status" value="1"/>
</dbReference>
<reference evidence="2 3" key="1">
    <citation type="journal article" date="2016" name="Nat. Commun.">
        <title>Thousands of microbial genomes shed light on interconnected biogeochemical processes in an aquifer system.</title>
        <authorList>
            <person name="Anantharaman K."/>
            <person name="Brown C.T."/>
            <person name="Hug L.A."/>
            <person name="Sharon I."/>
            <person name="Castelle C.J."/>
            <person name="Probst A.J."/>
            <person name="Thomas B.C."/>
            <person name="Singh A."/>
            <person name="Wilkins M.J."/>
            <person name="Karaoz U."/>
            <person name="Brodie E.L."/>
            <person name="Williams K.H."/>
            <person name="Hubbard S.S."/>
            <person name="Banfield J.F."/>
        </authorList>
    </citation>
    <scope>NUCLEOTIDE SEQUENCE [LARGE SCALE GENOMIC DNA]</scope>
</reference>
<protein>
    <recommendedName>
        <fullName evidence="1">DNA polymerase III delta subunit-like C-terminal domain-containing protein</fullName>
    </recommendedName>
</protein>
<sequence length="223" mass="25229">MKIVVLQGDDTARARARYTQIIAGVKKKNWDVVPIQVAKPLPEQLVSTNLFTTDILYSIDGIKKLKSEELKWLSKNADKYEGSLLVFVEGKVPTLFRNALPKTAKYETFDLPVLVWQFVDSFYPGNSKKSLVLFEKVIATEAVEFVVAMLARQLRDLYWVVNGAKGMSASSWRQAKLESQVRKFTKAGLVDTIDSLAELDYKSKTSDTDTKLMLEMLIIEKLV</sequence>
<dbReference type="InterPro" id="IPR008921">
    <property type="entry name" value="DNA_pol3_clamp-load_cplx_C"/>
</dbReference>
<gene>
    <name evidence="2" type="ORF">A2803_05590</name>
</gene>
<evidence type="ECO:0000313" key="3">
    <source>
        <dbReference type="Proteomes" id="UP000178870"/>
    </source>
</evidence>
<dbReference type="Gene3D" id="1.20.272.10">
    <property type="match status" value="1"/>
</dbReference>
<dbReference type="GO" id="GO:0003677">
    <property type="term" value="F:DNA binding"/>
    <property type="evidence" value="ECO:0007669"/>
    <property type="project" value="InterPro"/>
</dbReference>
<dbReference type="EMBL" id="MGGP01000012">
    <property type="protein sequence ID" value="OGM32793.1"/>
    <property type="molecule type" value="Genomic_DNA"/>
</dbReference>
<evidence type="ECO:0000313" key="2">
    <source>
        <dbReference type="EMBL" id="OGM32793.1"/>
    </source>
</evidence>
<dbReference type="InterPro" id="IPR048466">
    <property type="entry name" value="DNA_pol3_delta-like_C"/>
</dbReference>